<dbReference type="GO" id="GO:2000641">
    <property type="term" value="P:regulation of early endosome to late endosome transport"/>
    <property type="evidence" value="ECO:0007669"/>
    <property type="project" value="TreeGrafter"/>
</dbReference>
<dbReference type="PANTHER" id="PTHR28544">
    <property type="entry name" value="PROTEIN FAM45A-RELATED"/>
    <property type="match status" value="1"/>
</dbReference>
<protein>
    <submittedName>
        <fullName evidence="2">Uncharacterized protein</fullName>
    </submittedName>
</protein>
<dbReference type="InterPro" id="IPR042431">
    <property type="entry name" value="FAM45"/>
</dbReference>
<dbReference type="PANTHER" id="PTHR28544:SF1">
    <property type="entry name" value="DENN DOMAIN-CONTAINING PROTEIN 10-RELATED"/>
    <property type="match status" value="1"/>
</dbReference>
<organism evidence="2 3">
    <name type="scientific">Aphanomyces astaci</name>
    <name type="common">Crayfish plague agent</name>
    <dbReference type="NCBI Taxonomy" id="112090"/>
    <lineage>
        <taxon>Eukaryota</taxon>
        <taxon>Sar</taxon>
        <taxon>Stramenopiles</taxon>
        <taxon>Oomycota</taxon>
        <taxon>Saprolegniomycetes</taxon>
        <taxon>Saprolegniales</taxon>
        <taxon>Verrucalvaceae</taxon>
        <taxon>Aphanomyces</taxon>
    </lineage>
</organism>
<gene>
    <name evidence="2" type="ORF">DYB30_006466</name>
</gene>
<dbReference type="GO" id="GO:0015031">
    <property type="term" value="P:protein transport"/>
    <property type="evidence" value="ECO:0007669"/>
    <property type="project" value="TreeGrafter"/>
</dbReference>
<name>A0A397DP92_APHAT</name>
<dbReference type="VEuPathDB" id="FungiDB:H257_15322"/>
<dbReference type="Proteomes" id="UP000266643">
    <property type="component" value="Unassembled WGS sequence"/>
</dbReference>
<evidence type="ECO:0000313" key="2">
    <source>
        <dbReference type="EMBL" id="RHY68678.1"/>
    </source>
</evidence>
<dbReference type="GO" id="GO:0005085">
    <property type="term" value="F:guanyl-nucleotide exchange factor activity"/>
    <property type="evidence" value="ECO:0007669"/>
    <property type="project" value="UniProtKB-KW"/>
</dbReference>
<dbReference type="EMBL" id="QUTD01004324">
    <property type="protein sequence ID" value="RHY68678.1"/>
    <property type="molecule type" value="Genomic_DNA"/>
</dbReference>
<accession>A0A397DP92</accession>
<comment type="caution">
    <text evidence="2">The sequence shown here is derived from an EMBL/GenBank/DDBJ whole genome shotgun (WGS) entry which is preliminary data.</text>
</comment>
<dbReference type="GO" id="GO:0031267">
    <property type="term" value="F:small GTPase binding"/>
    <property type="evidence" value="ECO:0007669"/>
    <property type="project" value="TreeGrafter"/>
</dbReference>
<keyword evidence="1" id="KW-0344">Guanine-nucleotide releasing factor</keyword>
<proteinExistence type="predicted"/>
<sequence>MDPTRSLAWVALLQKVDRRQLEATWMYPNVPKDHLHVLLHRVNVDAPRPDVFFVKYQDTWVYVGQQGTPYLVLHSTNCTLTTSASCQCFDPEKYAALLDVLADEYVAAGSSPLALVRVYLALFTTGQYANPNTHVPPFVWNKNQAMAPYIPTSVTLDTFVSIFQSDDSAIVWLAILAKKRWPYLHLKVPLTTRGRFGRVVVTSDNIPDLLQVTRCLPQFAWHRQDWAILRPFTRGTSAEVADLCASGVYIAGMLHSDLHPTTTTSSPLLYDFSQCDRWAVPTRTVTVATGCADLFSGLSWHNQCTDVLSTYHRQPSTDDHSLLSKSRLVDVVAKKTLSLIESIQSAALTSVHGLDEPLKWAVAVAEELV</sequence>
<dbReference type="GO" id="GO:0005770">
    <property type="term" value="C:late endosome"/>
    <property type="evidence" value="ECO:0007669"/>
    <property type="project" value="TreeGrafter"/>
</dbReference>
<evidence type="ECO:0000313" key="3">
    <source>
        <dbReference type="Proteomes" id="UP000266643"/>
    </source>
</evidence>
<evidence type="ECO:0000256" key="1">
    <source>
        <dbReference type="ARBA" id="ARBA00022658"/>
    </source>
</evidence>
<dbReference type="AlphaFoldDB" id="A0A397DP92"/>
<reference evidence="2 3" key="1">
    <citation type="submission" date="2018-08" db="EMBL/GenBank/DDBJ databases">
        <title>Aphanomyces genome sequencing and annotation.</title>
        <authorList>
            <person name="Minardi D."/>
            <person name="Oidtmann B."/>
            <person name="Van Der Giezen M."/>
            <person name="Studholme D.J."/>
        </authorList>
    </citation>
    <scope>NUCLEOTIDE SEQUENCE [LARGE SCALE GENOMIC DNA]</scope>
    <source>
        <strain evidence="2 3">D2</strain>
    </source>
</reference>